<reference evidence="2 3" key="1">
    <citation type="submission" date="2016-10" db="EMBL/GenBank/DDBJ databases">
        <authorList>
            <person name="Varghese N."/>
            <person name="Submissions S."/>
        </authorList>
    </citation>
    <scope>NUCLEOTIDE SEQUENCE [LARGE SCALE GENOMIC DNA]</scope>
    <source>
        <strain evidence="2 3">DSM 16643</strain>
    </source>
</reference>
<dbReference type="PANTHER" id="PTHR33408">
    <property type="entry name" value="TRANSPOSASE"/>
    <property type="match status" value="1"/>
</dbReference>
<dbReference type="Pfam" id="PF13751">
    <property type="entry name" value="DDE_Tnp_1_6"/>
    <property type="match status" value="1"/>
</dbReference>
<dbReference type="Proteomes" id="UP000323439">
    <property type="component" value="Unassembled WGS sequence"/>
</dbReference>
<dbReference type="EMBL" id="FMXB01000033">
    <property type="protein sequence ID" value="SDA72350.1"/>
    <property type="molecule type" value="Genomic_DNA"/>
</dbReference>
<keyword evidence="3" id="KW-1185">Reference proteome</keyword>
<protein>
    <submittedName>
        <fullName evidence="2">Transposase DDE domain-containing protein</fullName>
    </submittedName>
</protein>
<dbReference type="PANTHER" id="PTHR33408:SF2">
    <property type="entry name" value="TRANSPOSASE DDE DOMAIN-CONTAINING PROTEIN"/>
    <property type="match status" value="1"/>
</dbReference>
<evidence type="ECO:0000313" key="3">
    <source>
        <dbReference type="Proteomes" id="UP000323439"/>
    </source>
</evidence>
<feature type="domain" description="Transposase DDE" evidence="1">
    <location>
        <begin position="130"/>
        <end position="244"/>
    </location>
</feature>
<evidence type="ECO:0000259" key="1">
    <source>
        <dbReference type="Pfam" id="PF13751"/>
    </source>
</evidence>
<organism evidence="2 3">
    <name type="scientific">Methanobrevibacter millerae</name>
    <dbReference type="NCBI Taxonomy" id="230361"/>
    <lineage>
        <taxon>Archaea</taxon>
        <taxon>Methanobacteriati</taxon>
        <taxon>Methanobacteriota</taxon>
        <taxon>Methanomada group</taxon>
        <taxon>Methanobacteria</taxon>
        <taxon>Methanobacteriales</taxon>
        <taxon>Methanobacteriaceae</taxon>
        <taxon>Methanobrevibacter</taxon>
    </lineage>
</organism>
<name>A0A1G5XQ98_9EURY</name>
<accession>A0A1G5XQ98</accession>
<proteinExistence type="predicted"/>
<gene>
    <name evidence="2" type="ORF">SAMN02910315_02402</name>
</gene>
<dbReference type="InterPro" id="IPR025668">
    <property type="entry name" value="Tnp_DDE_dom"/>
</dbReference>
<sequence length="252" mass="29654">MKKHTISLTDPESRWMMDKKENISLNFNYQVAVDSKNGMVVGQYLTQNATDSKELFEMLHEIKIQIGINPKVLVADNGYMDDNVIKYAYDNNIRLIIPDRNESSKNKSKNREKPYHKVNFTYDWKTDSFICPMGKYLNYKNNRKLNGELMRVYTTNKCKTCPVKNQCTKSRVREIFEPANDLRWKMKADYKSPEGKIYYKKRANLNEAHFGLLRNARNFQKLNRNGMKNAEKELTLAHNIQKIHEKLNATLI</sequence>
<dbReference type="AlphaFoldDB" id="A0A1G5XQ98"/>
<evidence type="ECO:0000313" key="2">
    <source>
        <dbReference type="EMBL" id="SDA72350.1"/>
    </source>
</evidence>